<keyword evidence="2" id="KW-1185">Reference proteome</keyword>
<organism evidence="1 2">
    <name type="scientific">Daphnia pulex</name>
    <name type="common">Water flea</name>
    <dbReference type="NCBI Taxonomy" id="6669"/>
    <lineage>
        <taxon>Eukaryota</taxon>
        <taxon>Metazoa</taxon>
        <taxon>Ecdysozoa</taxon>
        <taxon>Arthropoda</taxon>
        <taxon>Crustacea</taxon>
        <taxon>Branchiopoda</taxon>
        <taxon>Diplostraca</taxon>
        <taxon>Cladocera</taxon>
        <taxon>Anomopoda</taxon>
        <taxon>Daphniidae</taxon>
        <taxon>Daphnia</taxon>
    </lineage>
</organism>
<dbReference type="InterPro" id="IPR027417">
    <property type="entry name" value="P-loop_NTPase"/>
</dbReference>
<dbReference type="EMBL" id="GL736534">
    <property type="protein sequence ID" value="EFX60379.1"/>
    <property type="molecule type" value="Genomic_DNA"/>
</dbReference>
<reference evidence="1 2" key="1">
    <citation type="journal article" date="2011" name="Science">
        <title>The ecoresponsive genome of Daphnia pulex.</title>
        <authorList>
            <person name="Colbourne J.K."/>
            <person name="Pfrender M.E."/>
            <person name="Gilbert D."/>
            <person name="Thomas W.K."/>
            <person name="Tucker A."/>
            <person name="Oakley T.H."/>
            <person name="Tokishita S."/>
            <person name="Aerts A."/>
            <person name="Arnold G.J."/>
            <person name="Basu M.K."/>
            <person name="Bauer D.J."/>
            <person name="Caceres C.E."/>
            <person name="Carmel L."/>
            <person name="Casola C."/>
            <person name="Choi J.H."/>
            <person name="Detter J.C."/>
            <person name="Dong Q."/>
            <person name="Dusheyko S."/>
            <person name="Eads B.D."/>
            <person name="Frohlich T."/>
            <person name="Geiler-Samerotte K.A."/>
            <person name="Gerlach D."/>
            <person name="Hatcher P."/>
            <person name="Jogdeo S."/>
            <person name="Krijgsveld J."/>
            <person name="Kriventseva E.V."/>
            <person name="Kultz D."/>
            <person name="Laforsch C."/>
            <person name="Lindquist E."/>
            <person name="Lopez J."/>
            <person name="Manak J.R."/>
            <person name="Muller J."/>
            <person name="Pangilinan J."/>
            <person name="Patwardhan R.P."/>
            <person name="Pitluck S."/>
            <person name="Pritham E.J."/>
            <person name="Rechtsteiner A."/>
            <person name="Rho M."/>
            <person name="Rogozin I.B."/>
            <person name="Sakarya O."/>
            <person name="Salamov A."/>
            <person name="Schaack S."/>
            <person name="Shapiro H."/>
            <person name="Shiga Y."/>
            <person name="Skalitzky C."/>
            <person name="Smith Z."/>
            <person name="Souvorov A."/>
            <person name="Sung W."/>
            <person name="Tang Z."/>
            <person name="Tsuchiya D."/>
            <person name="Tu H."/>
            <person name="Vos H."/>
            <person name="Wang M."/>
            <person name="Wolf Y.I."/>
            <person name="Yamagata H."/>
            <person name="Yamada T."/>
            <person name="Ye Y."/>
            <person name="Shaw J.R."/>
            <person name="Andrews J."/>
            <person name="Crease T.J."/>
            <person name="Tang H."/>
            <person name="Lucas S.M."/>
            <person name="Robertson H.M."/>
            <person name="Bork P."/>
            <person name="Koonin E.V."/>
            <person name="Zdobnov E.M."/>
            <person name="Grigoriev I.V."/>
            <person name="Lynch M."/>
            <person name="Boore J.L."/>
        </authorList>
    </citation>
    <scope>NUCLEOTIDE SEQUENCE [LARGE SCALE GENOMIC DNA]</scope>
</reference>
<dbReference type="Gene3D" id="3.40.50.300">
    <property type="entry name" value="P-loop containing nucleotide triphosphate hydrolases"/>
    <property type="match status" value="1"/>
</dbReference>
<dbReference type="STRING" id="6669.E9I6K1"/>
<dbReference type="KEGG" id="dpx:DAPPUDRAFT_277819"/>
<gene>
    <name evidence="1" type="ORF">DAPPUDRAFT_277819</name>
</gene>
<protein>
    <recommendedName>
        <fullName evidence="3">Guanylate kinase-like domain-containing protein</fullName>
    </recommendedName>
</protein>
<name>E9I6K1_DAPPU</name>
<dbReference type="OrthoDB" id="43580at2759"/>
<dbReference type="eggNOG" id="KOG0609">
    <property type="taxonomic scope" value="Eukaryota"/>
</dbReference>
<accession>E9I6K1</accession>
<dbReference type="Proteomes" id="UP000000305">
    <property type="component" value="Unassembled WGS sequence"/>
</dbReference>
<dbReference type="InParanoid" id="E9I6K1"/>
<sequence>MKLYTTDCALLAPPMGANTQRFDIPPYEEMALYYPQSNQKRPLILVGPPSIGRHELRQSLLEDTTRFAAAVPRSVAGSVVEDKVVGVDVVDVDAAVGVKLMLLLPVAQICAS</sequence>
<dbReference type="AlphaFoldDB" id="E9I6K1"/>
<dbReference type="HOGENOM" id="CLU_2152007_0_0_1"/>
<evidence type="ECO:0008006" key="3">
    <source>
        <dbReference type="Google" id="ProtNLM"/>
    </source>
</evidence>
<feature type="non-terminal residue" evidence="1">
    <location>
        <position position="112"/>
    </location>
</feature>
<evidence type="ECO:0000313" key="1">
    <source>
        <dbReference type="EMBL" id="EFX60379.1"/>
    </source>
</evidence>
<evidence type="ECO:0000313" key="2">
    <source>
        <dbReference type="Proteomes" id="UP000000305"/>
    </source>
</evidence>
<proteinExistence type="predicted"/>